<dbReference type="Gene3D" id="2.30.290.10">
    <property type="entry name" value="BH3618-like"/>
    <property type="match status" value="1"/>
</dbReference>
<comment type="subcellular location">
    <subcellularLocation>
        <location evidence="4">Cytoplasm</location>
    </subcellularLocation>
</comment>
<proteinExistence type="inferred from homology"/>
<evidence type="ECO:0000313" key="5">
    <source>
        <dbReference type="EMBL" id="BDZ39173.1"/>
    </source>
</evidence>
<evidence type="ECO:0000256" key="3">
    <source>
        <dbReference type="ARBA" id="ARBA00022845"/>
    </source>
</evidence>
<dbReference type="EMBL" id="AP027728">
    <property type="protein sequence ID" value="BDZ39173.1"/>
    <property type="molecule type" value="Genomic_DNA"/>
</dbReference>
<comment type="similarity">
    <text evidence="4">Belongs to the FliW family.</text>
</comment>
<evidence type="ECO:0000256" key="1">
    <source>
        <dbReference type="ARBA" id="ARBA00022490"/>
    </source>
</evidence>
<dbReference type="PANTHER" id="PTHR39190:SF1">
    <property type="entry name" value="FLAGELLAR ASSEMBLY FACTOR FLIW"/>
    <property type="match status" value="1"/>
</dbReference>
<organism evidence="5 6">
    <name type="scientific">Microbacterium suwonense</name>
    <dbReference type="NCBI Taxonomy" id="683047"/>
    <lineage>
        <taxon>Bacteria</taxon>
        <taxon>Bacillati</taxon>
        <taxon>Actinomycetota</taxon>
        <taxon>Actinomycetes</taxon>
        <taxon>Micrococcales</taxon>
        <taxon>Microbacteriaceae</taxon>
        <taxon>Microbacterium</taxon>
    </lineage>
</organism>
<dbReference type="InterPro" id="IPR024046">
    <property type="entry name" value="Flagellar_assmbl_FliW_dom_sf"/>
</dbReference>
<dbReference type="Pfam" id="PF02623">
    <property type="entry name" value="FliW"/>
    <property type="match status" value="1"/>
</dbReference>
<keyword evidence="1 4" id="KW-0963">Cytoplasm</keyword>
<keyword evidence="3 4" id="KW-0810">Translation regulation</keyword>
<accession>A0ABN6X4X5</accession>
<dbReference type="Proteomes" id="UP001321543">
    <property type="component" value="Chromosome"/>
</dbReference>
<evidence type="ECO:0000256" key="2">
    <source>
        <dbReference type="ARBA" id="ARBA00022795"/>
    </source>
</evidence>
<dbReference type="RefSeq" id="WP_286299109.1">
    <property type="nucleotide sequence ID" value="NZ_AP027728.1"/>
</dbReference>
<protein>
    <recommendedName>
        <fullName evidence="4">Flagellar assembly factor FliW</fullName>
    </recommendedName>
</protein>
<keyword evidence="2 4" id="KW-1005">Bacterial flagellum biogenesis</keyword>
<sequence length="123" mass="12732">MSALLSFVASPPGFAPHTEFVLDPVDGADGLFRLDAVTDEALRLFVVDPQTVVADYAPTLTDQQAADLGLDGPDDALVLVVASRTPDGVHVNLLAPIVANPETGAAAQVILEGQDYPLRAALG</sequence>
<evidence type="ECO:0000256" key="4">
    <source>
        <dbReference type="HAMAP-Rule" id="MF_01185"/>
    </source>
</evidence>
<dbReference type="HAMAP" id="MF_01185">
    <property type="entry name" value="FliW"/>
    <property type="match status" value="1"/>
</dbReference>
<dbReference type="InterPro" id="IPR003775">
    <property type="entry name" value="Flagellar_assembly_factor_FliW"/>
</dbReference>
<comment type="function">
    <text evidence="4">Acts as an anti-CsrA protein, binds CsrA and prevents it from repressing translation of its target genes, one of which is flagellin. Binds to flagellin and participates in the assembly of the flagellum.</text>
</comment>
<dbReference type="PANTHER" id="PTHR39190">
    <property type="entry name" value="FLAGELLAR ASSEMBLY FACTOR FLIW"/>
    <property type="match status" value="1"/>
</dbReference>
<comment type="subunit">
    <text evidence="4">Interacts with translational regulator CsrA and flagellin(s).</text>
</comment>
<keyword evidence="4" id="KW-0143">Chaperone</keyword>
<evidence type="ECO:0000313" key="6">
    <source>
        <dbReference type="Proteomes" id="UP001321543"/>
    </source>
</evidence>
<gene>
    <name evidence="4" type="primary">fliW</name>
    <name evidence="5" type="ORF">GCM10025863_17870</name>
</gene>
<reference evidence="6" key="1">
    <citation type="journal article" date="2019" name="Int. J. Syst. Evol. Microbiol.">
        <title>The Global Catalogue of Microorganisms (GCM) 10K type strain sequencing project: providing services to taxonomists for standard genome sequencing and annotation.</title>
        <authorList>
            <consortium name="The Broad Institute Genomics Platform"/>
            <consortium name="The Broad Institute Genome Sequencing Center for Infectious Disease"/>
            <person name="Wu L."/>
            <person name="Ma J."/>
        </authorList>
    </citation>
    <scope>NUCLEOTIDE SEQUENCE [LARGE SCALE GENOMIC DNA]</scope>
    <source>
        <strain evidence="6">NBRC 106310</strain>
    </source>
</reference>
<keyword evidence="6" id="KW-1185">Reference proteome</keyword>
<name>A0ABN6X4X5_9MICO</name>
<dbReference type="SUPFAM" id="SSF141457">
    <property type="entry name" value="BH3618-like"/>
    <property type="match status" value="1"/>
</dbReference>